<dbReference type="SUPFAM" id="SSF52058">
    <property type="entry name" value="L domain-like"/>
    <property type="match status" value="1"/>
</dbReference>
<dbReference type="KEGG" id="ada:A5CPEGH6_20040"/>
<gene>
    <name evidence="3" type="ORF">A5CPEGH6_20040</name>
</gene>
<dbReference type="PANTHER" id="PTHR47566:SF1">
    <property type="entry name" value="PROTEIN NUD1"/>
    <property type="match status" value="1"/>
</dbReference>
<dbReference type="RefSeq" id="WP_141429546.1">
    <property type="nucleotide sequence ID" value="NZ_AP019736.1"/>
</dbReference>
<dbReference type="Gene3D" id="3.80.10.10">
    <property type="entry name" value="Ribonuclease Inhibitor"/>
    <property type="match status" value="1"/>
</dbReference>
<proteinExistence type="predicted"/>
<reference evidence="4" key="1">
    <citation type="submission" date="2019-06" db="EMBL/GenBank/DDBJ databases">
        <title>Alistipes onderdonkii subsp. vulgaris subsp. nov., Alistipes dispar sp. nov. and Alistipes communis sp. nov., isolated from human faeces, and creation of Alistipes onderdonkii subsp. onderdonkii subsp. nov.</title>
        <authorList>
            <person name="Sakamoto M."/>
            <person name="Ikeyama N."/>
            <person name="Ogata Y."/>
            <person name="Suda W."/>
            <person name="Iino T."/>
            <person name="Hattori M."/>
            <person name="Ohkuma M."/>
        </authorList>
    </citation>
    <scope>NUCLEOTIDE SEQUENCE [LARGE SCALE GENOMIC DNA]</scope>
    <source>
        <strain evidence="4">5CPEGH6</strain>
    </source>
</reference>
<dbReference type="PANTHER" id="PTHR47566">
    <property type="match status" value="1"/>
</dbReference>
<keyword evidence="2" id="KW-0677">Repeat</keyword>
<dbReference type="InterPro" id="IPR032675">
    <property type="entry name" value="LRR_dom_sf"/>
</dbReference>
<dbReference type="GO" id="GO:0035591">
    <property type="term" value="F:signaling adaptor activity"/>
    <property type="evidence" value="ECO:0007669"/>
    <property type="project" value="TreeGrafter"/>
</dbReference>
<organism evidence="3 4">
    <name type="scientific">Alistipes dispar</name>
    <dbReference type="NCBI Taxonomy" id="2585119"/>
    <lineage>
        <taxon>Bacteria</taxon>
        <taxon>Pseudomonadati</taxon>
        <taxon>Bacteroidota</taxon>
        <taxon>Bacteroidia</taxon>
        <taxon>Bacteroidales</taxon>
        <taxon>Rikenellaceae</taxon>
        <taxon>Alistipes</taxon>
    </lineage>
</organism>
<dbReference type="InterPro" id="IPR052574">
    <property type="entry name" value="CDIRP"/>
</dbReference>
<dbReference type="OrthoDB" id="1077656at2"/>
<evidence type="ECO:0000256" key="1">
    <source>
        <dbReference type="ARBA" id="ARBA00022614"/>
    </source>
</evidence>
<keyword evidence="1" id="KW-0433">Leucine-rich repeat</keyword>
<dbReference type="Proteomes" id="UP000319374">
    <property type="component" value="Chromosome"/>
</dbReference>
<dbReference type="EMBL" id="AP019736">
    <property type="protein sequence ID" value="BBL07366.1"/>
    <property type="molecule type" value="Genomic_DNA"/>
</dbReference>
<accession>A0A4Y1X4I1</accession>
<evidence type="ECO:0000313" key="4">
    <source>
        <dbReference type="Proteomes" id="UP000319374"/>
    </source>
</evidence>
<dbReference type="GeneID" id="98673988"/>
<dbReference type="AlphaFoldDB" id="A0A4Y1X4I1"/>
<dbReference type="PROSITE" id="PS51257">
    <property type="entry name" value="PROKAR_LIPOPROTEIN"/>
    <property type="match status" value="1"/>
</dbReference>
<sequence length="206" mass="22593">MKRLLPALVLVSVTACGLADDERDEENKYIYPTFSDKTFEAYCLGEFDLDGNGRISRYEAQRVVRIDCSGRGIASLADVAEFANLRELDCRGNDLVRLDVSALARLERLDCSENRLASLDVEGLRALVSLDCGGNPLRQLNLSTNASLTRFGGRGCGFGTLDLSQCARWMELADVRGCPSLALLYVASGQRFGALRFDGPTKVVER</sequence>
<keyword evidence="4" id="KW-1185">Reference proteome</keyword>
<evidence type="ECO:0000256" key="2">
    <source>
        <dbReference type="ARBA" id="ARBA00022737"/>
    </source>
</evidence>
<evidence type="ECO:0000313" key="3">
    <source>
        <dbReference type="EMBL" id="BBL07366.1"/>
    </source>
</evidence>
<protein>
    <submittedName>
        <fullName evidence="3">Uncharacterized protein</fullName>
    </submittedName>
</protein>
<name>A0A4Y1X4I1_9BACT</name>